<proteinExistence type="predicted"/>
<dbReference type="AlphaFoldDB" id="A0A0N1PBL5"/>
<dbReference type="EMBL" id="LJSK01000147">
    <property type="protein sequence ID" value="KPI86120.1"/>
    <property type="molecule type" value="Genomic_DNA"/>
</dbReference>
<keyword evidence="1" id="KW-1133">Transmembrane helix</keyword>
<evidence type="ECO:0000313" key="3">
    <source>
        <dbReference type="Proteomes" id="UP000038009"/>
    </source>
</evidence>
<evidence type="ECO:0000313" key="2">
    <source>
        <dbReference type="EMBL" id="KPI86120.1"/>
    </source>
</evidence>
<dbReference type="OMA" id="VWHARSE"/>
<dbReference type="VEuPathDB" id="TriTrypDB:Lsey_0147_0080"/>
<keyword evidence="3" id="KW-1185">Reference proteome</keyword>
<organism evidence="2 3">
    <name type="scientific">Leptomonas seymouri</name>
    <dbReference type="NCBI Taxonomy" id="5684"/>
    <lineage>
        <taxon>Eukaryota</taxon>
        <taxon>Discoba</taxon>
        <taxon>Euglenozoa</taxon>
        <taxon>Kinetoplastea</taxon>
        <taxon>Metakinetoplastina</taxon>
        <taxon>Trypanosomatida</taxon>
        <taxon>Trypanosomatidae</taxon>
        <taxon>Leishmaniinae</taxon>
        <taxon>Leptomonas</taxon>
    </lineage>
</organism>
<feature type="transmembrane region" description="Helical" evidence="1">
    <location>
        <begin position="108"/>
        <end position="134"/>
    </location>
</feature>
<keyword evidence="1" id="KW-0472">Membrane</keyword>
<name>A0A0N1PBL5_LEPSE</name>
<comment type="caution">
    <text evidence="2">The sequence shown here is derived from an EMBL/GenBank/DDBJ whole genome shotgun (WGS) entry which is preliminary data.</text>
</comment>
<evidence type="ECO:0000256" key="1">
    <source>
        <dbReference type="SAM" id="Phobius"/>
    </source>
</evidence>
<sequence length="143" mass="15711">MRVHPVTLTALLCPPAVYILCLHLDLLDPISISVLEAATLSCSGMLMWLRSRYLASVYLNEREVRKAVFLRRVREDVAATGAAGAGFFEEDAEGAQRAPRTVARVAPVLPAFIACCFFLLSFYSLMVAVLSTVWHARSEPAVL</sequence>
<accession>A0A0N1PBL5</accession>
<dbReference type="OrthoDB" id="273012at2759"/>
<dbReference type="Proteomes" id="UP000038009">
    <property type="component" value="Unassembled WGS sequence"/>
</dbReference>
<reference evidence="2 3" key="1">
    <citation type="journal article" date="2015" name="PLoS Pathog.">
        <title>Leptomonas seymouri: Adaptations to the Dixenous Life Cycle Analyzed by Genome Sequencing, Transcriptome Profiling and Co-infection with Leishmania donovani.</title>
        <authorList>
            <person name="Kraeva N."/>
            <person name="Butenko A."/>
            <person name="Hlavacova J."/>
            <person name="Kostygov A."/>
            <person name="Myskova J."/>
            <person name="Grybchuk D."/>
            <person name="Lestinova T."/>
            <person name="Votypka J."/>
            <person name="Volf P."/>
            <person name="Opperdoes F."/>
            <person name="Flegontov P."/>
            <person name="Lukes J."/>
            <person name="Yurchenko V."/>
        </authorList>
    </citation>
    <scope>NUCLEOTIDE SEQUENCE [LARGE SCALE GENOMIC DNA]</scope>
    <source>
        <strain evidence="2 3">ATCC 30220</strain>
    </source>
</reference>
<gene>
    <name evidence="2" type="ORF">ABL78_4812</name>
</gene>
<keyword evidence="1" id="KW-0812">Transmembrane</keyword>
<protein>
    <submittedName>
        <fullName evidence="2">Uncharacterized protein</fullName>
    </submittedName>
</protein>